<dbReference type="InterPro" id="IPR004182">
    <property type="entry name" value="GRAM"/>
</dbReference>
<dbReference type="SMART" id="SM00568">
    <property type="entry name" value="GRAM"/>
    <property type="match status" value="1"/>
</dbReference>
<sequence length="181" mass="20134">YSFILGLRWPRALKGEDIKKCSQGGTLLTKYNQQYHKLFKDIPLEEVVLKVCSCALQRDLLLQGRLYISPNWLCFHASLFGKDIKVVISGKGCHSPGKRNPCPADMLQARPVPLHLAPGESSHCEASQLVSREVATPLLNRGSYLNSTSCMKSSLPNYSACGYLQNAFRITVGSHIYRGHN</sequence>
<evidence type="ECO:0000313" key="3">
    <source>
        <dbReference type="Proteomes" id="UP000694726"/>
    </source>
</evidence>
<reference evidence="2" key="1">
    <citation type="submission" date="2025-08" db="UniProtKB">
        <authorList>
            <consortium name="Ensembl"/>
        </authorList>
    </citation>
    <scope>IDENTIFICATION</scope>
</reference>
<dbReference type="PANTHER" id="PTHR46973:SF1">
    <property type="entry name" value="GRAM DOMAIN-CONTAINING PROTEIN 2A"/>
    <property type="match status" value="1"/>
</dbReference>
<dbReference type="Gene3D" id="2.30.29.30">
    <property type="entry name" value="Pleckstrin-homology domain (PH domain)/Phosphotyrosine-binding domain (PTB)"/>
    <property type="match status" value="1"/>
</dbReference>
<name>A0A8D0NS50_PIG</name>
<accession>A0A8D0NS50</accession>
<dbReference type="PANTHER" id="PTHR46973">
    <property type="entry name" value="GRAM DOMAIN-CONTAINING PROTEIN 2A"/>
    <property type="match status" value="1"/>
</dbReference>
<evidence type="ECO:0000259" key="1">
    <source>
        <dbReference type="SMART" id="SM00568"/>
    </source>
</evidence>
<organism evidence="2 3">
    <name type="scientific">Sus scrofa</name>
    <name type="common">Pig</name>
    <dbReference type="NCBI Taxonomy" id="9823"/>
    <lineage>
        <taxon>Eukaryota</taxon>
        <taxon>Metazoa</taxon>
        <taxon>Chordata</taxon>
        <taxon>Craniata</taxon>
        <taxon>Vertebrata</taxon>
        <taxon>Euteleostomi</taxon>
        <taxon>Mammalia</taxon>
        <taxon>Eutheria</taxon>
        <taxon>Laurasiatheria</taxon>
        <taxon>Artiodactyla</taxon>
        <taxon>Suina</taxon>
        <taxon>Suidae</taxon>
        <taxon>Sus</taxon>
    </lineage>
</organism>
<dbReference type="InterPro" id="IPR042624">
    <property type="entry name" value="RAMD2A"/>
</dbReference>
<dbReference type="Pfam" id="PF02893">
    <property type="entry name" value="GRAM"/>
    <property type="match status" value="1"/>
</dbReference>
<proteinExistence type="predicted"/>
<dbReference type="AlphaFoldDB" id="A0A8D0NS50"/>
<feature type="domain" description="GRAM" evidence="1">
    <location>
        <begin position="33"/>
        <end position="100"/>
    </location>
</feature>
<dbReference type="InterPro" id="IPR011993">
    <property type="entry name" value="PH-like_dom_sf"/>
</dbReference>
<dbReference type="Proteomes" id="UP000694726">
    <property type="component" value="Unplaced"/>
</dbReference>
<dbReference type="Ensembl" id="ENSSSCT00015051100.1">
    <property type="protein sequence ID" value="ENSSSCP00015020389.1"/>
    <property type="gene ID" value="ENSSSCG00015038430.1"/>
</dbReference>
<protein>
    <recommendedName>
        <fullName evidence="1">GRAM domain-containing protein</fullName>
    </recommendedName>
</protein>
<evidence type="ECO:0000313" key="2">
    <source>
        <dbReference type="Ensembl" id="ENSSSCP00015020389.1"/>
    </source>
</evidence>